<comment type="subcellular location">
    <subcellularLocation>
        <location evidence="1">Secreted</location>
    </subcellularLocation>
</comment>
<reference evidence="10" key="1">
    <citation type="journal article" date="2019" name="Int. J. Syst. Evol. Microbiol.">
        <title>The Global Catalogue of Microorganisms (GCM) 10K type strain sequencing project: providing services to taxonomists for standard genome sequencing and annotation.</title>
        <authorList>
            <consortium name="The Broad Institute Genomics Platform"/>
            <consortium name="The Broad Institute Genome Sequencing Center for Infectious Disease"/>
            <person name="Wu L."/>
            <person name="Ma J."/>
        </authorList>
    </citation>
    <scope>NUCLEOTIDE SEQUENCE [LARGE SCALE GENOMIC DNA]</scope>
    <source>
        <strain evidence="10">CGMCC 4.7382</strain>
    </source>
</reference>
<evidence type="ECO:0000256" key="5">
    <source>
        <dbReference type="ARBA" id="ARBA00022900"/>
    </source>
</evidence>
<name>A0ABW2KDC2_9ACTN</name>
<protein>
    <submittedName>
        <fullName evidence="9">SSI family serine proteinase inhibitor</fullName>
    </submittedName>
</protein>
<accession>A0ABW2KDC2</accession>
<gene>
    <name evidence="9" type="ORF">ACFQRF_05960</name>
</gene>
<dbReference type="Proteomes" id="UP001596540">
    <property type="component" value="Unassembled WGS sequence"/>
</dbReference>
<dbReference type="RefSeq" id="WP_379869505.1">
    <property type="nucleotide sequence ID" value="NZ_JBHTBH010000002.1"/>
</dbReference>
<dbReference type="InterPro" id="IPR020054">
    <property type="entry name" value="Prot_inh_SSI_I16_CS"/>
</dbReference>
<dbReference type="Gene3D" id="3.30.350.10">
    <property type="entry name" value="Subtilisin inhibitor-like"/>
    <property type="match status" value="1"/>
</dbReference>
<keyword evidence="10" id="KW-1185">Reference proteome</keyword>
<dbReference type="SUPFAM" id="SSF55399">
    <property type="entry name" value="Subtilisin inhibitor"/>
    <property type="match status" value="1"/>
</dbReference>
<comment type="caution">
    <text evidence="9">The sequence shown here is derived from an EMBL/GenBank/DDBJ whole genome shotgun (WGS) entry which is preliminary data.</text>
</comment>
<dbReference type="InterPro" id="IPR023549">
    <property type="entry name" value="Subtilisin_inhibitor"/>
</dbReference>
<proteinExistence type="inferred from homology"/>
<keyword evidence="7" id="KW-0732">Signal</keyword>
<keyword evidence="6" id="KW-1015">Disulfide bond</keyword>
<organism evidence="9 10">
    <name type="scientific">Marinactinospora rubrisoli</name>
    <dbReference type="NCBI Taxonomy" id="2715399"/>
    <lineage>
        <taxon>Bacteria</taxon>
        <taxon>Bacillati</taxon>
        <taxon>Actinomycetota</taxon>
        <taxon>Actinomycetes</taxon>
        <taxon>Streptosporangiales</taxon>
        <taxon>Nocardiopsidaceae</taxon>
        <taxon>Marinactinospora</taxon>
    </lineage>
</organism>
<evidence type="ECO:0000256" key="4">
    <source>
        <dbReference type="ARBA" id="ARBA00022690"/>
    </source>
</evidence>
<comment type="similarity">
    <text evidence="2">Belongs to the protease inhibitor I16 (SSI) family.</text>
</comment>
<keyword evidence="4" id="KW-0646">Protease inhibitor</keyword>
<evidence type="ECO:0000313" key="9">
    <source>
        <dbReference type="EMBL" id="MFC7327283.1"/>
    </source>
</evidence>
<evidence type="ECO:0000256" key="2">
    <source>
        <dbReference type="ARBA" id="ARBA00010472"/>
    </source>
</evidence>
<evidence type="ECO:0000313" key="10">
    <source>
        <dbReference type="Proteomes" id="UP001596540"/>
    </source>
</evidence>
<dbReference type="InterPro" id="IPR036819">
    <property type="entry name" value="Subtilisin_inhibitor-like_sf"/>
</dbReference>
<evidence type="ECO:0000256" key="3">
    <source>
        <dbReference type="ARBA" id="ARBA00022525"/>
    </source>
</evidence>
<evidence type="ECO:0000256" key="1">
    <source>
        <dbReference type="ARBA" id="ARBA00004613"/>
    </source>
</evidence>
<evidence type="ECO:0000256" key="7">
    <source>
        <dbReference type="SAM" id="SignalP"/>
    </source>
</evidence>
<feature type="chain" id="PRO_5045575233" evidence="7">
    <location>
        <begin position="26"/>
        <end position="132"/>
    </location>
</feature>
<dbReference type="Pfam" id="PF00720">
    <property type="entry name" value="SSI"/>
    <property type="match status" value="1"/>
</dbReference>
<dbReference type="EMBL" id="JBHTBH010000002">
    <property type="protein sequence ID" value="MFC7327283.1"/>
    <property type="molecule type" value="Genomic_DNA"/>
</dbReference>
<keyword evidence="5" id="KW-0722">Serine protease inhibitor</keyword>
<evidence type="ECO:0000259" key="8">
    <source>
        <dbReference type="Pfam" id="PF00720"/>
    </source>
</evidence>
<evidence type="ECO:0000256" key="6">
    <source>
        <dbReference type="ARBA" id="ARBA00023157"/>
    </source>
</evidence>
<dbReference type="PROSITE" id="PS00999">
    <property type="entry name" value="SSI"/>
    <property type="match status" value="1"/>
</dbReference>
<feature type="signal peptide" evidence="7">
    <location>
        <begin position="1"/>
        <end position="25"/>
    </location>
</feature>
<feature type="domain" description="Subtilisin inhibitor" evidence="8">
    <location>
        <begin position="36"/>
        <end position="118"/>
    </location>
</feature>
<keyword evidence="3" id="KW-0964">Secreted</keyword>
<sequence length="132" mass="13528">MRKRELGALMAAVAVSAVTSVSALAAPAAAAEPTARLELTITPENGENQRSVVLECGPAGGSHPRAADACATLARADGDFGQVRAHSGACTMEFDPGVLRATGHWNGTPVDYRKDFTNPCVAGNETGGVFAF</sequence>